<accession>T1CW66</accession>
<dbReference type="InterPro" id="IPR005798">
    <property type="entry name" value="Cyt_b/b6_C"/>
</dbReference>
<reference evidence="13" key="2">
    <citation type="journal article" date="2014" name="ISME J.">
        <title>Microbial stratification in low pH oxic and suboxic macroscopic growths along an acid mine drainage.</title>
        <authorList>
            <person name="Mendez-Garcia C."/>
            <person name="Mesa V."/>
            <person name="Sprenger R.R."/>
            <person name="Richter M."/>
            <person name="Diez M.S."/>
            <person name="Solano J."/>
            <person name="Bargiela R."/>
            <person name="Golyshina O.V."/>
            <person name="Manteca A."/>
            <person name="Ramos J.L."/>
            <person name="Gallego J.R."/>
            <person name="Llorente I."/>
            <person name="Martins Dos Santos V.A."/>
            <person name="Jensen O.N."/>
            <person name="Pelaez A.I."/>
            <person name="Sanchez J."/>
            <person name="Ferrer M."/>
        </authorList>
    </citation>
    <scope>NUCLEOTIDE SEQUENCE</scope>
</reference>
<protein>
    <submittedName>
        <fullName evidence="13">Cytochrome b/b6 domain-containing protein</fullName>
    </submittedName>
</protein>
<evidence type="ECO:0000256" key="9">
    <source>
        <dbReference type="ARBA" id="ARBA00023136"/>
    </source>
</evidence>
<evidence type="ECO:0000256" key="7">
    <source>
        <dbReference type="ARBA" id="ARBA00022989"/>
    </source>
</evidence>
<dbReference type="PANTHER" id="PTHR19271">
    <property type="entry name" value="CYTOCHROME B"/>
    <property type="match status" value="1"/>
</dbReference>
<dbReference type="SUPFAM" id="SSF81342">
    <property type="entry name" value="Transmembrane di-heme cytochromes"/>
    <property type="match status" value="1"/>
</dbReference>
<dbReference type="PROSITE" id="PS51002">
    <property type="entry name" value="CYTB_NTER"/>
    <property type="match status" value="1"/>
</dbReference>
<evidence type="ECO:0000256" key="5">
    <source>
        <dbReference type="ARBA" id="ARBA00022723"/>
    </source>
</evidence>
<feature type="domain" description="Cytochrome b/b6 N-terminal region profile" evidence="11">
    <location>
        <begin position="4"/>
        <end position="228"/>
    </location>
</feature>
<comment type="caution">
    <text evidence="13">The sequence shown here is derived from an EMBL/GenBank/DDBJ whole genome shotgun (WGS) entry which is preliminary data.</text>
</comment>
<feature type="transmembrane region" description="Helical" evidence="10">
    <location>
        <begin position="389"/>
        <end position="408"/>
    </location>
</feature>
<keyword evidence="9 10" id="KW-0472">Membrane</keyword>
<dbReference type="PANTHER" id="PTHR19271:SF16">
    <property type="entry name" value="CYTOCHROME B"/>
    <property type="match status" value="1"/>
</dbReference>
<dbReference type="PROSITE" id="PS51003">
    <property type="entry name" value="CYTB_CTER"/>
    <property type="match status" value="1"/>
</dbReference>
<feature type="transmembrane region" description="Helical" evidence="10">
    <location>
        <begin position="196"/>
        <end position="216"/>
    </location>
</feature>
<dbReference type="AlphaFoldDB" id="T1CW66"/>
<name>T1CW66_9ZZZZ</name>
<dbReference type="InterPro" id="IPR016174">
    <property type="entry name" value="Di-haem_cyt_TM"/>
</dbReference>
<feature type="transmembrane region" description="Helical" evidence="10">
    <location>
        <begin position="99"/>
        <end position="118"/>
    </location>
</feature>
<dbReference type="InterPro" id="IPR027387">
    <property type="entry name" value="Cytb/b6-like_sf"/>
</dbReference>
<feature type="transmembrane region" description="Helical" evidence="10">
    <location>
        <begin position="315"/>
        <end position="337"/>
    </location>
</feature>
<organism evidence="13">
    <name type="scientific">mine drainage metagenome</name>
    <dbReference type="NCBI Taxonomy" id="410659"/>
    <lineage>
        <taxon>unclassified sequences</taxon>
        <taxon>metagenomes</taxon>
        <taxon>ecological metagenomes</taxon>
    </lineage>
</organism>
<feature type="transmembrane region" description="Helical" evidence="10">
    <location>
        <begin position="349"/>
        <end position="369"/>
    </location>
</feature>
<dbReference type="GO" id="GO:0016491">
    <property type="term" value="F:oxidoreductase activity"/>
    <property type="evidence" value="ECO:0007669"/>
    <property type="project" value="InterPro"/>
</dbReference>
<dbReference type="InterPro" id="IPR005797">
    <property type="entry name" value="Cyt_b/b6_N"/>
</dbReference>
<keyword evidence="2" id="KW-0813">Transport</keyword>
<proteinExistence type="predicted"/>
<dbReference type="Pfam" id="PF00032">
    <property type="entry name" value="Cytochrom_B_C"/>
    <property type="match status" value="1"/>
</dbReference>
<dbReference type="GO" id="GO:0046872">
    <property type="term" value="F:metal ion binding"/>
    <property type="evidence" value="ECO:0007669"/>
    <property type="project" value="UniProtKB-KW"/>
</dbReference>
<keyword evidence="3" id="KW-0349">Heme</keyword>
<evidence type="ECO:0000256" key="8">
    <source>
        <dbReference type="ARBA" id="ARBA00023004"/>
    </source>
</evidence>
<dbReference type="Pfam" id="PF13631">
    <property type="entry name" value="Cytochrom_B_N_2"/>
    <property type="match status" value="1"/>
</dbReference>
<evidence type="ECO:0000259" key="11">
    <source>
        <dbReference type="PROSITE" id="PS51002"/>
    </source>
</evidence>
<keyword evidence="7 10" id="KW-1133">Transmembrane helix</keyword>
<feature type="transmembrane region" description="Helical" evidence="10">
    <location>
        <begin position="164"/>
        <end position="184"/>
    </location>
</feature>
<evidence type="ECO:0000256" key="1">
    <source>
        <dbReference type="ARBA" id="ARBA00004141"/>
    </source>
</evidence>
<dbReference type="GO" id="GO:0016020">
    <property type="term" value="C:membrane"/>
    <property type="evidence" value="ECO:0007669"/>
    <property type="project" value="UniProtKB-SubCell"/>
</dbReference>
<evidence type="ECO:0000256" key="3">
    <source>
        <dbReference type="ARBA" id="ARBA00022617"/>
    </source>
</evidence>
<keyword evidence="4 10" id="KW-0812">Transmembrane</keyword>
<feature type="transmembrane region" description="Helical" evidence="10">
    <location>
        <begin position="31"/>
        <end position="55"/>
    </location>
</feature>
<feature type="transmembrane region" description="Helical" evidence="10">
    <location>
        <begin position="253"/>
        <end position="275"/>
    </location>
</feature>
<dbReference type="Gene3D" id="1.20.810.10">
    <property type="entry name" value="Cytochrome Bc1 Complex, Chain C"/>
    <property type="match status" value="1"/>
</dbReference>
<dbReference type="EMBL" id="AUZY01001977">
    <property type="protein sequence ID" value="EQD73404.1"/>
    <property type="molecule type" value="Genomic_DNA"/>
</dbReference>
<sequence>MNRIWTFVEDRTGMKKWALRPQPEFTFKPSYWTGAFVATAFLYQVVSGALLLLYYEPSVNPTLTACGQAAGALSVSPAAWCSTFYIINSVPMGSLLLSSHLYGAYAMIFLMLVHFYRGYYMGAYKKPREFSWMVGTLLMLATLGMGFTGYLLPYTALSYGATDVGIVLAVRTPYLGNLIAPFLLGNGTPQSLLSRMFTAHVLLIPVALGALLYAHIALFESHGIAPPASSDPSQRRRFTEKEDKKHVPFMPHIFFYMTKWALLYIGVLIGIAALWPWSLPTYYGNTAAAQPVIIPDWYFLWLFKMLDFVNGSTPMPAPVAMGIGAVIALFVLFLPFLDRSPRTHPRDRPFFIFLGTSLLEFFILLSVWGQMEPSIQIQLFTYTNGLVPIIWRLGPIFVVNAVAIGLFHRRYMRTYRQRLERRIPSYPGVYAPTGSDTGRTVPGRGMPIAAAPPIGSAGSSGVGYGK</sequence>
<evidence type="ECO:0000259" key="12">
    <source>
        <dbReference type="PROSITE" id="PS51003"/>
    </source>
</evidence>
<evidence type="ECO:0000256" key="6">
    <source>
        <dbReference type="ARBA" id="ARBA00022982"/>
    </source>
</evidence>
<dbReference type="SUPFAM" id="SSF81648">
    <property type="entry name" value="a domain/subunit of cytochrome bc1 complex (Ubiquinol-cytochrome c reductase)"/>
    <property type="match status" value="1"/>
</dbReference>
<feature type="transmembrane region" description="Helical" evidence="10">
    <location>
        <begin position="130"/>
        <end position="152"/>
    </location>
</feature>
<evidence type="ECO:0000313" key="13">
    <source>
        <dbReference type="EMBL" id="EQD73404.1"/>
    </source>
</evidence>
<keyword evidence="5" id="KW-0479">Metal-binding</keyword>
<keyword evidence="6" id="KW-0249">Electron transport</keyword>
<evidence type="ECO:0000256" key="2">
    <source>
        <dbReference type="ARBA" id="ARBA00022448"/>
    </source>
</evidence>
<feature type="transmembrane region" description="Helical" evidence="10">
    <location>
        <begin position="67"/>
        <end position="87"/>
    </location>
</feature>
<dbReference type="GO" id="GO:0009055">
    <property type="term" value="F:electron transfer activity"/>
    <property type="evidence" value="ECO:0007669"/>
    <property type="project" value="InterPro"/>
</dbReference>
<dbReference type="GO" id="GO:0022904">
    <property type="term" value="P:respiratory electron transport chain"/>
    <property type="evidence" value="ECO:0007669"/>
    <property type="project" value="InterPro"/>
</dbReference>
<feature type="domain" description="Cytochrome b/b6 C-terminal region profile" evidence="12">
    <location>
        <begin position="239"/>
        <end position="374"/>
    </location>
</feature>
<dbReference type="InterPro" id="IPR036150">
    <property type="entry name" value="Cyt_b/b6_C_sf"/>
</dbReference>
<keyword evidence="8" id="KW-0408">Iron</keyword>
<evidence type="ECO:0000256" key="4">
    <source>
        <dbReference type="ARBA" id="ARBA00022692"/>
    </source>
</evidence>
<comment type="subcellular location">
    <subcellularLocation>
        <location evidence="1">Membrane</location>
        <topology evidence="1">Multi-pass membrane protein</topology>
    </subcellularLocation>
</comment>
<feature type="transmembrane region" description="Helical" evidence="10">
    <location>
        <begin position="282"/>
        <end position="303"/>
    </location>
</feature>
<evidence type="ECO:0000256" key="10">
    <source>
        <dbReference type="SAM" id="Phobius"/>
    </source>
</evidence>
<gene>
    <name evidence="13" type="ORF">B1B_03233</name>
</gene>
<reference evidence="13" key="1">
    <citation type="submission" date="2013-08" db="EMBL/GenBank/DDBJ databases">
        <authorList>
            <person name="Mendez C."/>
            <person name="Richter M."/>
            <person name="Ferrer M."/>
            <person name="Sanchez J."/>
        </authorList>
    </citation>
    <scope>NUCLEOTIDE SEQUENCE</scope>
</reference>